<keyword evidence="4" id="KW-1185">Reference proteome</keyword>
<evidence type="ECO:0000313" key="4">
    <source>
        <dbReference type="Proteomes" id="UP000315636"/>
    </source>
</evidence>
<protein>
    <submittedName>
        <fullName evidence="3">ComF family protein</fullName>
    </submittedName>
</protein>
<dbReference type="PANTHER" id="PTHR47505:SF1">
    <property type="entry name" value="DNA UTILIZATION PROTEIN YHGH"/>
    <property type="match status" value="1"/>
</dbReference>
<gene>
    <name evidence="3" type="ORF">SAMN06264849_10599</name>
</gene>
<dbReference type="InterPro" id="IPR051910">
    <property type="entry name" value="ComF/GntX_DNA_util-trans"/>
</dbReference>
<accession>A0A521D3T9</accession>
<dbReference type="AlphaFoldDB" id="A0A521D3T9"/>
<evidence type="ECO:0000259" key="2">
    <source>
        <dbReference type="Pfam" id="PF00156"/>
    </source>
</evidence>
<dbReference type="Gene3D" id="3.40.50.2020">
    <property type="match status" value="1"/>
</dbReference>
<comment type="similarity">
    <text evidence="1">Belongs to the ComF/GntX family.</text>
</comment>
<evidence type="ECO:0000256" key="1">
    <source>
        <dbReference type="ARBA" id="ARBA00008007"/>
    </source>
</evidence>
<evidence type="ECO:0000313" key="3">
    <source>
        <dbReference type="EMBL" id="SMO66312.1"/>
    </source>
</evidence>
<feature type="domain" description="Phosphoribosyltransferase" evidence="2">
    <location>
        <begin position="142"/>
        <end position="232"/>
    </location>
</feature>
<dbReference type="RefSeq" id="WP_185956168.1">
    <property type="nucleotide sequence ID" value="NZ_FXTI01000005.1"/>
</dbReference>
<dbReference type="InterPro" id="IPR029057">
    <property type="entry name" value="PRTase-like"/>
</dbReference>
<dbReference type="EMBL" id="FXTI01000005">
    <property type="protein sequence ID" value="SMO66312.1"/>
    <property type="molecule type" value="Genomic_DNA"/>
</dbReference>
<dbReference type="PANTHER" id="PTHR47505">
    <property type="entry name" value="DNA UTILIZATION PROTEIN YHGH"/>
    <property type="match status" value="1"/>
</dbReference>
<sequence length="234" mass="27002">MKWWEVLFQAKEFCCLCDHPHRNVSWAGVWERICPSCCLRLSPISGPCCPLCGRQMGRVQLCGDCRQHPEGILQCNVAVLRYTFYPKQLIRLLKYRGRERLAVPLAEMMAERFYETGIRVNGVTYVPLHPEKWKERGFNQSERLAHQVAQQLHRPLVSTLDKIFPTPPQSQSSRRERIAALQGSFQVKNAYRIKLTDSWLVVDDVYTTGTTLLECARMLKEAGAKQVFSLTFAR</sequence>
<dbReference type="SUPFAM" id="SSF53271">
    <property type="entry name" value="PRTase-like"/>
    <property type="match status" value="1"/>
</dbReference>
<proteinExistence type="inferred from homology"/>
<organism evidence="3 4">
    <name type="scientific">Melghirimyces algeriensis</name>
    <dbReference type="NCBI Taxonomy" id="910412"/>
    <lineage>
        <taxon>Bacteria</taxon>
        <taxon>Bacillati</taxon>
        <taxon>Bacillota</taxon>
        <taxon>Bacilli</taxon>
        <taxon>Bacillales</taxon>
        <taxon>Thermoactinomycetaceae</taxon>
        <taxon>Melghirimyces</taxon>
    </lineage>
</organism>
<reference evidence="3 4" key="1">
    <citation type="submission" date="2017-05" db="EMBL/GenBank/DDBJ databases">
        <authorList>
            <person name="Varghese N."/>
            <person name="Submissions S."/>
        </authorList>
    </citation>
    <scope>NUCLEOTIDE SEQUENCE [LARGE SCALE GENOMIC DNA]</scope>
    <source>
        <strain evidence="3 4">DSM 45474</strain>
    </source>
</reference>
<dbReference type="Proteomes" id="UP000315636">
    <property type="component" value="Unassembled WGS sequence"/>
</dbReference>
<dbReference type="InterPro" id="IPR000836">
    <property type="entry name" value="PRTase_dom"/>
</dbReference>
<dbReference type="CDD" id="cd06223">
    <property type="entry name" value="PRTases_typeI"/>
    <property type="match status" value="1"/>
</dbReference>
<dbReference type="Pfam" id="PF00156">
    <property type="entry name" value="Pribosyltran"/>
    <property type="match status" value="1"/>
</dbReference>
<name>A0A521D3T9_9BACL</name>